<evidence type="ECO:0000256" key="12">
    <source>
        <dbReference type="ARBA" id="ARBA00041756"/>
    </source>
</evidence>
<keyword evidence="3" id="KW-0536">Nodulation</keyword>
<comment type="subcellular location">
    <subcellularLocation>
        <location evidence="1">Cell inner membrane</location>
    </subcellularLocation>
</comment>
<dbReference type="PROSITE" id="PS52004">
    <property type="entry name" value="KS3_2"/>
    <property type="match status" value="1"/>
</dbReference>
<evidence type="ECO:0000256" key="8">
    <source>
        <dbReference type="ARBA" id="ARBA00022989"/>
    </source>
</evidence>
<evidence type="ECO:0000256" key="2">
    <source>
        <dbReference type="ARBA" id="ARBA00008467"/>
    </source>
</evidence>
<dbReference type="RefSeq" id="WP_106335415.1">
    <property type="nucleotide sequence ID" value="NZ_PVZS01000003.1"/>
</dbReference>
<dbReference type="PROSITE" id="PS51257">
    <property type="entry name" value="PROKAR_LIPOPROTEIN"/>
    <property type="match status" value="1"/>
</dbReference>
<dbReference type="Proteomes" id="UP000239772">
    <property type="component" value="Unassembled WGS sequence"/>
</dbReference>
<protein>
    <recommendedName>
        <fullName evidence="11">Nodulation protein E</fullName>
    </recommendedName>
    <alternativeName>
        <fullName evidence="12">Host-specificity of nodulation protein B</fullName>
    </alternativeName>
</protein>
<dbReference type="GO" id="GO:0005886">
    <property type="term" value="C:plasma membrane"/>
    <property type="evidence" value="ECO:0007669"/>
    <property type="project" value="UniProtKB-SubCell"/>
</dbReference>
<evidence type="ECO:0000313" key="15">
    <source>
        <dbReference type="EMBL" id="PSC06501.1"/>
    </source>
</evidence>
<accession>A0A2T1HXV7</accession>
<reference evidence="16" key="1">
    <citation type="submission" date="2018-03" db="EMBL/GenBank/DDBJ databases">
        <authorList>
            <person name="Sun L."/>
            <person name="Liu H."/>
            <person name="Chen W."/>
            <person name="Huang K."/>
            <person name="Liu W."/>
            <person name="Gao X."/>
        </authorList>
    </citation>
    <scope>NUCLEOTIDE SEQUENCE [LARGE SCALE GENOMIC DNA]</scope>
    <source>
        <strain evidence="16">SH9</strain>
    </source>
</reference>
<evidence type="ECO:0000313" key="16">
    <source>
        <dbReference type="Proteomes" id="UP000239772"/>
    </source>
</evidence>
<dbReference type="Pfam" id="PF02801">
    <property type="entry name" value="Ketoacyl-synt_C"/>
    <property type="match status" value="1"/>
</dbReference>
<dbReference type="PANTHER" id="PTHR11712:SF352">
    <property type="entry name" value="3-OXOACYL-[ACYL-CARRIER-PROTEIN] SYNTHASE"/>
    <property type="match status" value="1"/>
</dbReference>
<dbReference type="InterPro" id="IPR014030">
    <property type="entry name" value="Ketoacyl_synth_N"/>
</dbReference>
<keyword evidence="16" id="KW-1185">Reference proteome</keyword>
<gene>
    <name evidence="15" type="ORF">SLNSH_04280</name>
</gene>
<dbReference type="CDD" id="cd00834">
    <property type="entry name" value="KAS_I_II"/>
    <property type="match status" value="1"/>
</dbReference>
<evidence type="ECO:0000256" key="10">
    <source>
        <dbReference type="ARBA" id="ARBA00037576"/>
    </source>
</evidence>
<dbReference type="InterPro" id="IPR018201">
    <property type="entry name" value="Ketoacyl_synth_AS"/>
</dbReference>
<organism evidence="15 16">
    <name type="scientific">Alsobacter soli</name>
    <dbReference type="NCBI Taxonomy" id="2109933"/>
    <lineage>
        <taxon>Bacteria</taxon>
        <taxon>Pseudomonadati</taxon>
        <taxon>Pseudomonadota</taxon>
        <taxon>Alphaproteobacteria</taxon>
        <taxon>Hyphomicrobiales</taxon>
        <taxon>Alsobacteraceae</taxon>
        <taxon>Alsobacter</taxon>
    </lineage>
</organism>
<dbReference type="PROSITE" id="PS00606">
    <property type="entry name" value="KS3_1"/>
    <property type="match status" value="1"/>
</dbReference>
<evidence type="ECO:0000256" key="13">
    <source>
        <dbReference type="RuleBase" id="RU003694"/>
    </source>
</evidence>
<dbReference type="InterPro" id="IPR016039">
    <property type="entry name" value="Thiolase-like"/>
</dbReference>
<dbReference type="InterPro" id="IPR014031">
    <property type="entry name" value="Ketoacyl_synth_C"/>
</dbReference>
<keyword evidence="8" id="KW-1133">Transmembrane helix</keyword>
<evidence type="ECO:0000256" key="5">
    <source>
        <dbReference type="ARBA" id="ARBA00022519"/>
    </source>
</evidence>
<dbReference type="GO" id="GO:0006633">
    <property type="term" value="P:fatty acid biosynthetic process"/>
    <property type="evidence" value="ECO:0007669"/>
    <property type="project" value="InterPro"/>
</dbReference>
<name>A0A2T1HXV7_9HYPH</name>
<evidence type="ECO:0000256" key="9">
    <source>
        <dbReference type="ARBA" id="ARBA00023136"/>
    </source>
</evidence>
<comment type="function">
    <text evidence="10">Proposed to synthesize NOD factor fatty acyl chain. Involved in the synthesis of a highly unsaturated fatty acid moiety, which forms part of a lipo-oligosaccharide that is responsible for host specificity.</text>
</comment>
<comment type="similarity">
    <text evidence="2 13">Belongs to the thiolase-like superfamily. Beta-ketoacyl-ACP synthases family.</text>
</comment>
<proteinExistence type="inferred from homology"/>
<dbReference type="OrthoDB" id="9808669at2"/>
<dbReference type="SMART" id="SM00825">
    <property type="entry name" value="PKS_KS"/>
    <property type="match status" value="1"/>
</dbReference>
<dbReference type="InterPro" id="IPR000794">
    <property type="entry name" value="Beta-ketoacyl_synthase"/>
</dbReference>
<keyword evidence="5" id="KW-0997">Cell inner membrane</keyword>
<dbReference type="PANTHER" id="PTHR11712">
    <property type="entry name" value="POLYKETIDE SYNTHASE-RELATED"/>
    <property type="match status" value="1"/>
</dbReference>
<evidence type="ECO:0000256" key="11">
    <source>
        <dbReference type="ARBA" id="ARBA00039445"/>
    </source>
</evidence>
<sequence>MRRVAVTGVGAVSACGLGAEALWRATLEGRSGVREVLFPAMRRQQVTRAAKLPEGLLASLMEGSKPRFQDPVSVLALAAAREAVEQAGLGPDDFGSRCAVVWGTGFGGAPTLNAGYHQFISDPGGRFDPMTVPKVMANAPASWIGMAYGATGPTYCISTACASATQAIGLGTQLIRGGLADRCIVGGAESPLVDAQFQAWESLHVMSATECRPFSAGRDGMMLGEGAGVVVLESAEAARERGAHPLAEVAGYGATSDAADLLRPDVAGAAACMRQALADAGIEPSAIGYVNAHGTGTVANDMTEAEAIRSAFGPASERLLVSSTKPVHGHALGAAGALEFIVTLFALREQTAPPTLNFTAADPRVGIEPVPHRPRIFSAEAALTNSFAFGGVNASLVLTQA</sequence>
<dbReference type="EMBL" id="PVZS01000003">
    <property type="protein sequence ID" value="PSC06501.1"/>
    <property type="molecule type" value="Genomic_DNA"/>
</dbReference>
<comment type="caution">
    <text evidence="15">The sequence shown here is derived from an EMBL/GenBank/DDBJ whole genome shotgun (WGS) entry which is preliminary data.</text>
</comment>
<dbReference type="Gene3D" id="3.40.47.10">
    <property type="match status" value="1"/>
</dbReference>
<dbReference type="SUPFAM" id="SSF53901">
    <property type="entry name" value="Thiolase-like"/>
    <property type="match status" value="2"/>
</dbReference>
<evidence type="ECO:0000256" key="3">
    <source>
        <dbReference type="ARBA" id="ARBA00022458"/>
    </source>
</evidence>
<dbReference type="InterPro" id="IPR020841">
    <property type="entry name" value="PKS_Beta-ketoAc_synthase_dom"/>
</dbReference>
<dbReference type="AlphaFoldDB" id="A0A2T1HXV7"/>
<evidence type="ECO:0000256" key="1">
    <source>
        <dbReference type="ARBA" id="ARBA00004533"/>
    </source>
</evidence>
<keyword evidence="9" id="KW-0472">Membrane</keyword>
<dbReference type="Pfam" id="PF00109">
    <property type="entry name" value="ketoacyl-synt"/>
    <property type="match status" value="1"/>
</dbReference>
<evidence type="ECO:0000256" key="7">
    <source>
        <dbReference type="ARBA" id="ARBA00022692"/>
    </source>
</evidence>
<evidence type="ECO:0000256" key="4">
    <source>
        <dbReference type="ARBA" id="ARBA00022475"/>
    </source>
</evidence>
<keyword evidence="6 13" id="KW-0808">Transferase</keyword>
<feature type="domain" description="Ketosynthase family 3 (KS3)" evidence="14">
    <location>
        <begin position="1"/>
        <end position="400"/>
    </location>
</feature>
<evidence type="ECO:0000256" key="6">
    <source>
        <dbReference type="ARBA" id="ARBA00022679"/>
    </source>
</evidence>
<evidence type="ECO:0000259" key="14">
    <source>
        <dbReference type="PROSITE" id="PS52004"/>
    </source>
</evidence>
<keyword evidence="7" id="KW-0812">Transmembrane</keyword>
<keyword evidence="4" id="KW-1003">Cell membrane</keyword>
<dbReference type="GO" id="GO:0004315">
    <property type="term" value="F:3-oxoacyl-[acyl-carrier-protein] synthase activity"/>
    <property type="evidence" value="ECO:0007669"/>
    <property type="project" value="InterPro"/>
</dbReference>